<reference evidence="3" key="1">
    <citation type="submission" date="2017-04" db="EMBL/GenBank/DDBJ databases">
        <authorList>
            <person name="Varghese N."/>
            <person name="Submissions S."/>
        </authorList>
    </citation>
    <scope>NUCLEOTIDE SEQUENCE [LARGE SCALE GENOMIC DNA]</scope>
    <source>
        <strain evidence="3">LMG 29540</strain>
    </source>
</reference>
<name>A0A1X7KDJ8_9BURK</name>
<accession>A0A1X7KDJ8</accession>
<protein>
    <submittedName>
        <fullName evidence="2">DNA-binding transcriptional regulator, XRE family</fullName>
    </submittedName>
</protein>
<dbReference type="Proteomes" id="UP000193228">
    <property type="component" value="Unassembled WGS sequence"/>
</dbReference>
<dbReference type="EMBL" id="FXAT01000003">
    <property type="protein sequence ID" value="SMG39301.1"/>
    <property type="molecule type" value="Genomic_DNA"/>
</dbReference>
<dbReference type="AlphaFoldDB" id="A0A1X7KDJ8"/>
<dbReference type="InterPro" id="IPR010982">
    <property type="entry name" value="Lambda_DNA-bd_dom_sf"/>
</dbReference>
<feature type="domain" description="HTH cro/C1-type" evidence="1">
    <location>
        <begin position="13"/>
        <end position="64"/>
    </location>
</feature>
<dbReference type="RefSeq" id="WP_085483273.1">
    <property type="nucleotide sequence ID" value="NZ_FXAT01000003.1"/>
</dbReference>
<dbReference type="Gene3D" id="1.10.260.40">
    <property type="entry name" value="lambda repressor-like DNA-binding domains"/>
    <property type="match status" value="1"/>
</dbReference>
<evidence type="ECO:0000313" key="3">
    <source>
        <dbReference type="Proteomes" id="UP000193228"/>
    </source>
</evidence>
<proteinExistence type="predicted"/>
<evidence type="ECO:0000313" key="2">
    <source>
        <dbReference type="EMBL" id="SMG39301.1"/>
    </source>
</evidence>
<dbReference type="GO" id="GO:0003677">
    <property type="term" value="F:DNA binding"/>
    <property type="evidence" value="ECO:0007669"/>
    <property type="project" value="UniProtKB-KW"/>
</dbReference>
<keyword evidence="3" id="KW-1185">Reference proteome</keyword>
<dbReference type="SUPFAM" id="SSF47413">
    <property type="entry name" value="lambda repressor-like DNA-binding domains"/>
    <property type="match status" value="1"/>
</dbReference>
<dbReference type="CDD" id="cd00093">
    <property type="entry name" value="HTH_XRE"/>
    <property type="match status" value="1"/>
</dbReference>
<gene>
    <name evidence="2" type="ORF">SAMN06265784_103662</name>
</gene>
<dbReference type="OrthoDB" id="884972at2"/>
<dbReference type="STRING" id="1515439.SAMN06265784_103662"/>
<keyword evidence="2" id="KW-0238">DNA-binding</keyword>
<dbReference type="InterPro" id="IPR001387">
    <property type="entry name" value="Cro/C1-type_HTH"/>
</dbReference>
<sequence>MEQVKMDVLAQHILQRRDGRGIREAAKEVGISPATLSRVENRKVPDLETFGKICAWLGEDPATFLGLVPASSSAPRAQVHFKKEAAIRPESAKALSEMIVLAQEALLKEEV</sequence>
<evidence type="ECO:0000259" key="1">
    <source>
        <dbReference type="PROSITE" id="PS50943"/>
    </source>
</evidence>
<dbReference type="PROSITE" id="PS50943">
    <property type="entry name" value="HTH_CROC1"/>
    <property type="match status" value="1"/>
</dbReference>
<dbReference type="Pfam" id="PF01381">
    <property type="entry name" value="HTH_3"/>
    <property type="match status" value="1"/>
</dbReference>
<organism evidence="2 3">
    <name type="scientific">Paraburkholderia susongensis</name>
    <dbReference type="NCBI Taxonomy" id="1515439"/>
    <lineage>
        <taxon>Bacteria</taxon>
        <taxon>Pseudomonadati</taxon>
        <taxon>Pseudomonadota</taxon>
        <taxon>Betaproteobacteria</taxon>
        <taxon>Burkholderiales</taxon>
        <taxon>Burkholderiaceae</taxon>
        <taxon>Paraburkholderia</taxon>
    </lineage>
</organism>